<sequence length="48" mass="5837">MKNYNFKVKNLANPIFKFLNSRVFFHAYFYSVFININSYIFSILSLDF</sequence>
<feature type="transmembrane region" description="Helical" evidence="1">
    <location>
        <begin position="27"/>
        <end position="46"/>
    </location>
</feature>
<reference evidence="2 3" key="1">
    <citation type="submission" date="2008-10" db="EMBL/GenBank/DDBJ databases">
        <authorList>
            <person name="Qin X."/>
            <person name="Bachman B."/>
            <person name="Battles P."/>
            <person name="Bell A."/>
            <person name="Bess C."/>
            <person name="Bickham C."/>
            <person name="Chaboub L."/>
            <person name="Chen D."/>
            <person name="Coyle M."/>
            <person name="Deiros D.R."/>
            <person name="Dinh H."/>
            <person name="Forbes L."/>
            <person name="Fowler G."/>
            <person name="Francisco L."/>
            <person name="Fu Q."/>
            <person name="Gubbala S."/>
            <person name="Hale W."/>
            <person name="Han Y."/>
            <person name="Hemphill L."/>
            <person name="Highlander S.K."/>
            <person name="Hirani K."/>
            <person name="Hogues M."/>
            <person name="Jackson L."/>
            <person name="Jakkamsetti A."/>
            <person name="Javaid M."/>
            <person name="Jiang H."/>
            <person name="Korchina V."/>
            <person name="Kovar C."/>
            <person name="Lara F."/>
            <person name="Lee S."/>
            <person name="Mata R."/>
            <person name="Mathew T."/>
            <person name="Moen C."/>
            <person name="Morales K."/>
            <person name="Munidasa M."/>
            <person name="Nazareth L."/>
            <person name="Ngo R."/>
            <person name="Nguyen L."/>
            <person name="Okwuonu G."/>
            <person name="Ongeri F."/>
            <person name="Patil S."/>
            <person name="Petrosino J."/>
            <person name="Pham C."/>
            <person name="Pham P."/>
            <person name="Pu L.-L."/>
            <person name="Puazo M."/>
            <person name="Raj R."/>
            <person name="Reid J."/>
            <person name="Rouhana J."/>
            <person name="Saada N."/>
            <person name="Shang Y."/>
            <person name="Simmons D."/>
            <person name="Thornton R."/>
            <person name="Warren J."/>
            <person name="Weissenberger G."/>
            <person name="Zhang J."/>
            <person name="Zhang L."/>
            <person name="Zhou C."/>
            <person name="Zhu D."/>
            <person name="Muzny D."/>
            <person name="Worley K."/>
            <person name="Gibbs R."/>
        </authorList>
    </citation>
    <scope>NUCLEOTIDE SEQUENCE [LARGE SCALE GENOMIC DNA]</scope>
    <source>
        <strain evidence="2 3">ATCC 51172</strain>
    </source>
</reference>
<accession>C2BFR0</accession>
<protein>
    <submittedName>
        <fullName evidence="2">Uncharacterized protein</fullName>
    </submittedName>
</protein>
<organism evidence="2 3">
    <name type="scientific">Anaerococcus lactolyticus ATCC 51172</name>
    <dbReference type="NCBI Taxonomy" id="525254"/>
    <lineage>
        <taxon>Bacteria</taxon>
        <taxon>Bacillati</taxon>
        <taxon>Bacillota</taxon>
        <taxon>Tissierellia</taxon>
        <taxon>Tissierellales</taxon>
        <taxon>Peptoniphilaceae</taxon>
        <taxon>Anaerococcus</taxon>
    </lineage>
</organism>
<keyword evidence="1" id="KW-1133">Transmembrane helix</keyword>
<name>C2BFR0_9FIRM</name>
<evidence type="ECO:0000313" key="3">
    <source>
        <dbReference type="Proteomes" id="UP000005984"/>
    </source>
</evidence>
<dbReference type="Proteomes" id="UP000005984">
    <property type="component" value="Unassembled WGS sequence"/>
</dbReference>
<evidence type="ECO:0000313" key="2">
    <source>
        <dbReference type="EMBL" id="EEI86257.1"/>
    </source>
</evidence>
<evidence type="ECO:0000256" key="1">
    <source>
        <dbReference type="SAM" id="Phobius"/>
    </source>
</evidence>
<keyword evidence="1" id="KW-0812">Transmembrane</keyword>
<dbReference type="AlphaFoldDB" id="C2BFR0"/>
<keyword evidence="3" id="KW-1185">Reference proteome</keyword>
<proteinExistence type="predicted"/>
<gene>
    <name evidence="2" type="ORF">HMPREF0072_1180</name>
</gene>
<dbReference type="HOGENOM" id="CLU_3148827_0_0_9"/>
<comment type="caution">
    <text evidence="2">The sequence shown here is derived from an EMBL/GenBank/DDBJ whole genome shotgun (WGS) entry which is preliminary data.</text>
</comment>
<keyword evidence="1" id="KW-0472">Membrane</keyword>
<dbReference type="EMBL" id="ABYO01000200">
    <property type="protein sequence ID" value="EEI86257.1"/>
    <property type="molecule type" value="Genomic_DNA"/>
</dbReference>